<comment type="caution">
    <text evidence="2">The sequence shown here is derived from an EMBL/GenBank/DDBJ whole genome shotgun (WGS) entry which is preliminary data.</text>
</comment>
<dbReference type="RefSeq" id="WP_051632026.1">
    <property type="nucleotide sequence ID" value="NZ_AZRA01000070.1"/>
</dbReference>
<dbReference type="Pfam" id="PF03992">
    <property type="entry name" value="ABM"/>
    <property type="match status" value="1"/>
</dbReference>
<gene>
    <name evidence="2" type="ORF">X805_27240</name>
</gene>
<dbReference type="PANTHER" id="PTHR33336:SF15">
    <property type="entry name" value="ABM DOMAIN-CONTAINING PROTEIN"/>
    <property type="match status" value="1"/>
</dbReference>
<dbReference type="AlphaFoldDB" id="A0A059KJQ5"/>
<accession>A0A059KJQ5</accession>
<dbReference type="Gene3D" id="3.30.70.100">
    <property type="match status" value="1"/>
</dbReference>
<feature type="domain" description="ABM" evidence="1">
    <location>
        <begin position="14"/>
        <end position="81"/>
    </location>
</feature>
<dbReference type="EMBL" id="AZRA01000070">
    <property type="protein sequence ID" value="KDB51697.1"/>
    <property type="molecule type" value="Genomic_DNA"/>
</dbReference>
<dbReference type="STRING" id="34103.SAMN05421778_13128"/>
<organism evidence="2 3">
    <name type="scientific">Sphaerotilus natans subsp. natans DSM 6575</name>
    <dbReference type="NCBI Taxonomy" id="1286631"/>
    <lineage>
        <taxon>Bacteria</taxon>
        <taxon>Pseudomonadati</taxon>
        <taxon>Pseudomonadota</taxon>
        <taxon>Betaproteobacteria</taxon>
        <taxon>Burkholderiales</taxon>
        <taxon>Sphaerotilaceae</taxon>
        <taxon>Sphaerotilus</taxon>
    </lineage>
</organism>
<name>A0A059KJQ5_9BURK</name>
<dbReference type="Proteomes" id="UP000026714">
    <property type="component" value="Unassembled WGS sequence"/>
</dbReference>
<dbReference type="InterPro" id="IPR011008">
    <property type="entry name" value="Dimeric_a/b-barrel"/>
</dbReference>
<dbReference type="InterPro" id="IPR007138">
    <property type="entry name" value="ABM_dom"/>
</dbReference>
<evidence type="ECO:0000313" key="2">
    <source>
        <dbReference type="EMBL" id="KDB51697.1"/>
    </source>
</evidence>
<evidence type="ECO:0000313" key="3">
    <source>
        <dbReference type="Proteomes" id="UP000026714"/>
    </source>
</evidence>
<reference evidence="2 3" key="1">
    <citation type="journal article" date="2014" name="FEMS Microbiol. Ecol.">
        <title>Sphaerotilus natans encrusted with nanoball-shaped Fe(III) oxide minerals formed by nitrate-reducing mixotrophic Fe(II) oxidation.</title>
        <authorList>
            <person name="Park S."/>
            <person name="Kim D.H."/>
            <person name="Lee J.H."/>
            <person name="Hur H.G."/>
        </authorList>
    </citation>
    <scope>NUCLEOTIDE SEQUENCE [LARGE SCALE GENOMIC DNA]</scope>
    <source>
        <strain evidence="2 3">DSM 6575</strain>
    </source>
</reference>
<sequence>MSSRPDHAAPELLIVATGTLREGTQAQARAFLAEMQGTALQEPGCLRYEARIDADQLVMIERWADAAAFEQHTGTVTFARLVPALKALMAEGILHADIVSVQDRQAIVI</sequence>
<dbReference type="SUPFAM" id="SSF54909">
    <property type="entry name" value="Dimeric alpha+beta barrel"/>
    <property type="match status" value="1"/>
</dbReference>
<dbReference type="GO" id="GO:0003824">
    <property type="term" value="F:catalytic activity"/>
    <property type="evidence" value="ECO:0007669"/>
    <property type="project" value="TreeGrafter"/>
</dbReference>
<protein>
    <recommendedName>
        <fullName evidence="1">ABM domain-containing protein</fullName>
    </recommendedName>
</protein>
<evidence type="ECO:0000259" key="1">
    <source>
        <dbReference type="Pfam" id="PF03992"/>
    </source>
</evidence>
<proteinExistence type="predicted"/>
<keyword evidence="3" id="KW-1185">Reference proteome</keyword>
<dbReference type="PANTHER" id="PTHR33336">
    <property type="entry name" value="QUINOL MONOOXYGENASE YGIN-RELATED"/>
    <property type="match status" value="1"/>
</dbReference>
<dbReference type="InterPro" id="IPR050744">
    <property type="entry name" value="AI-2_Isomerase_LsrG"/>
</dbReference>